<name>A0A163TGF2_ABSGL</name>
<dbReference type="Gene3D" id="1.10.555.10">
    <property type="entry name" value="Rho GTPase activation protein"/>
    <property type="match status" value="1"/>
</dbReference>
<dbReference type="PANTHER" id="PTHR23176:SF129">
    <property type="entry name" value="RHO GTPASE ACTIVATING PROTEIN AT 16F, ISOFORM E-RELATED"/>
    <property type="match status" value="1"/>
</dbReference>
<dbReference type="PROSITE" id="PS50003">
    <property type="entry name" value="PH_DOMAIN"/>
    <property type="match status" value="1"/>
</dbReference>
<feature type="compositionally biased region" description="Low complexity" evidence="4">
    <location>
        <begin position="405"/>
        <end position="414"/>
    </location>
</feature>
<evidence type="ECO:0000256" key="3">
    <source>
        <dbReference type="PROSITE-ProRule" id="PRU00192"/>
    </source>
</evidence>
<dbReference type="SUPFAM" id="SSF48350">
    <property type="entry name" value="GTPase activation domain, GAP"/>
    <property type="match status" value="1"/>
</dbReference>
<dbReference type="PROSITE" id="PS50002">
    <property type="entry name" value="SH3"/>
    <property type="match status" value="1"/>
</dbReference>
<gene>
    <name evidence="8" type="primary">ABSGL_10417.1 scaffold 12016</name>
</gene>
<dbReference type="Pfam" id="PF00169">
    <property type="entry name" value="PH"/>
    <property type="match status" value="1"/>
</dbReference>
<dbReference type="PANTHER" id="PTHR23176">
    <property type="entry name" value="RHO/RAC/CDC GTPASE-ACTIVATING PROTEIN"/>
    <property type="match status" value="1"/>
</dbReference>
<protein>
    <submittedName>
        <fullName evidence="8">Uncharacterized protein</fullName>
    </submittedName>
</protein>
<keyword evidence="9" id="KW-1185">Reference proteome</keyword>
<evidence type="ECO:0000256" key="1">
    <source>
        <dbReference type="ARBA" id="ARBA00022443"/>
    </source>
</evidence>
<feature type="region of interest" description="Disordered" evidence="4">
    <location>
        <begin position="142"/>
        <end position="180"/>
    </location>
</feature>
<dbReference type="InterPro" id="IPR008936">
    <property type="entry name" value="Rho_GTPase_activation_prot"/>
</dbReference>
<dbReference type="InterPro" id="IPR050729">
    <property type="entry name" value="Rho-GAP"/>
</dbReference>
<feature type="domain" description="PH" evidence="6">
    <location>
        <begin position="208"/>
        <end position="320"/>
    </location>
</feature>
<dbReference type="EMBL" id="LT554406">
    <property type="protein sequence ID" value="SAM04552.1"/>
    <property type="molecule type" value="Genomic_DNA"/>
</dbReference>
<evidence type="ECO:0000256" key="4">
    <source>
        <dbReference type="SAM" id="MobiDB-lite"/>
    </source>
</evidence>
<feature type="compositionally biased region" description="Polar residues" evidence="4">
    <location>
        <begin position="387"/>
        <end position="396"/>
    </location>
</feature>
<dbReference type="Proteomes" id="UP000078561">
    <property type="component" value="Unassembled WGS sequence"/>
</dbReference>
<dbReference type="GO" id="GO:0005737">
    <property type="term" value="C:cytoplasm"/>
    <property type="evidence" value="ECO:0007669"/>
    <property type="project" value="TreeGrafter"/>
</dbReference>
<evidence type="ECO:0000313" key="9">
    <source>
        <dbReference type="Proteomes" id="UP000078561"/>
    </source>
</evidence>
<dbReference type="OrthoDB" id="79452at2759"/>
<evidence type="ECO:0000256" key="2">
    <source>
        <dbReference type="ARBA" id="ARBA00022468"/>
    </source>
</evidence>
<dbReference type="InterPro" id="IPR001849">
    <property type="entry name" value="PH_domain"/>
</dbReference>
<dbReference type="GO" id="GO:0007165">
    <property type="term" value="P:signal transduction"/>
    <property type="evidence" value="ECO:0007669"/>
    <property type="project" value="InterPro"/>
</dbReference>
<dbReference type="OMA" id="WLDAIMR"/>
<dbReference type="AlphaFoldDB" id="A0A163TGF2"/>
<dbReference type="STRING" id="4829.A0A163TGF2"/>
<dbReference type="CDD" id="cd00821">
    <property type="entry name" value="PH"/>
    <property type="match status" value="1"/>
</dbReference>
<dbReference type="CDD" id="cd00174">
    <property type="entry name" value="SH3"/>
    <property type="match status" value="1"/>
</dbReference>
<dbReference type="Pfam" id="PF00620">
    <property type="entry name" value="RhoGAP"/>
    <property type="match status" value="1"/>
</dbReference>
<dbReference type="GO" id="GO:0005096">
    <property type="term" value="F:GTPase activator activity"/>
    <property type="evidence" value="ECO:0007669"/>
    <property type="project" value="UniProtKB-KW"/>
</dbReference>
<dbReference type="Gene3D" id="2.30.30.40">
    <property type="entry name" value="SH3 Domains"/>
    <property type="match status" value="1"/>
</dbReference>
<dbReference type="InterPro" id="IPR036028">
    <property type="entry name" value="SH3-like_dom_sf"/>
</dbReference>
<proteinExistence type="predicted"/>
<dbReference type="InParanoid" id="A0A163TGF2"/>
<dbReference type="Gene3D" id="2.30.29.30">
    <property type="entry name" value="Pleckstrin-homology domain (PH domain)/Phosphotyrosine-binding domain (PTB)"/>
    <property type="match status" value="1"/>
</dbReference>
<dbReference type="SMART" id="SM00326">
    <property type="entry name" value="SH3"/>
    <property type="match status" value="1"/>
</dbReference>
<feature type="domain" description="SH3" evidence="5">
    <location>
        <begin position="1"/>
        <end position="59"/>
    </location>
</feature>
<feature type="domain" description="Rho-GAP" evidence="7">
    <location>
        <begin position="424"/>
        <end position="474"/>
    </location>
</feature>
<feature type="compositionally biased region" description="Polar residues" evidence="4">
    <location>
        <begin position="79"/>
        <end position="88"/>
    </location>
</feature>
<accession>A0A163TGF2</accession>
<dbReference type="InterPro" id="IPR011993">
    <property type="entry name" value="PH-like_dom_sf"/>
</dbReference>
<dbReference type="PRINTS" id="PR00452">
    <property type="entry name" value="SH3DOMAIN"/>
</dbReference>
<dbReference type="PROSITE" id="PS50238">
    <property type="entry name" value="RHOGAP"/>
    <property type="match status" value="1"/>
</dbReference>
<dbReference type="SUPFAM" id="SSF50729">
    <property type="entry name" value="PH domain-like"/>
    <property type="match status" value="1"/>
</dbReference>
<dbReference type="InterPro" id="IPR000198">
    <property type="entry name" value="RhoGAP_dom"/>
</dbReference>
<dbReference type="Pfam" id="PF00018">
    <property type="entry name" value="SH3_1"/>
    <property type="match status" value="1"/>
</dbReference>
<dbReference type="SUPFAM" id="SSF50044">
    <property type="entry name" value="SH3-domain"/>
    <property type="match status" value="1"/>
</dbReference>
<evidence type="ECO:0000259" key="5">
    <source>
        <dbReference type="PROSITE" id="PS50002"/>
    </source>
</evidence>
<evidence type="ECO:0000259" key="7">
    <source>
        <dbReference type="PROSITE" id="PS50238"/>
    </source>
</evidence>
<feature type="region of interest" description="Disordered" evidence="4">
    <location>
        <begin position="377"/>
        <end position="414"/>
    </location>
</feature>
<organism evidence="8">
    <name type="scientific">Absidia glauca</name>
    <name type="common">Pin mould</name>
    <dbReference type="NCBI Taxonomy" id="4829"/>
    <lineage>
        <taxon>Eukaryota</taxon>
        <taxon>Fungi</taxon>
        <taxon>Fungi incertae sedis</taxon>
        <taxon>Mucoromycota</taxon>
        <taxon>Mucoromycotina</taxon>
        <taxon>Mucoromycetes</taxon>
        <taxon>Mucorales</taxon>
        <taxon>Cunninghamellaceae</taxon>
        <taxon>Absidia</taxon>
    </lineage>
</organism>
<dbReference type="InterPro" id="IPR001452">
    <property type="entry name" value="SH3_domain"/>
</dbReference>
<evidence type="ECO:0000313" key="8">
    <source>
        <dbReference type="EMBL" id="SAM04552.1"/>
    </source>
</evidence>
<dbReference type="SMART" id="SM00233">
    <property type="entry name" value="PH"/>
    <property type="match status" value="1"/>
</dbReference>
<feature type="region of interest" description="Disordered" evidence="4">
    <location>
        <begin position="59"/>
        <end position="113"/>
    </location>
</feature>
<sequence>MAQFLIAQWDYAAEGEFELSFQQGDRIKLLEKHNDDWWEGELNDTIGFFPANRTKLEQPSSSLLVDTDPSPTIAPASALSPTQQTIDHTSLTSPPPLPVTASTTSRPLSASKNDISLELPSGWSFAYGESRWDQPVQQQPFTLPHQQHQQQPPNAPPPPPRTSSTQASALMSPPPTGQQDDLELEHAFNLLDPEALKKLALERLDTDGIRYQGNVQMKMVSGGGKLSSWKMYYAVLLEGFLLLYKETHVKYRKKMATIPPVGSFDLDGCQIDPAGKQDTKRKHAFLVTIPPPRQQVTLYIQTANDKECAAWLDAIMREMIRRKEGQAQDSDTLQLLHALTLDDKKMKINKKMTKGIEDENKQETVINAEGRPTKKLGWFSGAGAGTSRKSQGSQGVRTIHGQVGTSGSSGSNSNGKSDIFGGFLYLTQDQQVPLVVRQCIAQVEARGLESVGIYRLSGPASIIQKYRTAYNRRK</sequence>
<evidence type="ECO:0000259" key="6">
    <source>
        <dbReference type="PROSITE" id="PS50003"/>
    </source>
</evidence>
<reference evidence="8" key="1">
    <citation type="submission" date="2016-04" db="EMBL/GenBank/DDBJ databases">
        <authorList>
            <person name="Evans L.H."/>
            <person name="Alamgir A."/>
            <person name="Owens N."/>
            <person name="Weber N.D."/>
            <person name="Virtaneva K."/>
            <person name="Barbian K."/>
            <person name="Babar A."/>
            <person name="Rosenke K."/>
        </authorList>
    </citation>
    <scope>NUCLEOTIDE SEQUENCE [LARGE SCALE GENOMIC DNA]</scope>
    <source>
        <strain evidence="8">CBS 101.48</strain>
    </source>
</reference>
<keyword evidence="2" id="KW-0343">GTPase activation</keyword>
<feature type="compositionally biased region" description="Low complexity" evidence="4">
    <location>
        <begin position="142"/>
        <end position="152"/>
    </location>
</feature>
<keyword evidence="1 3" id="KW-0728">SH3 domain</keyword>